<gene>
    <name evidence="1" type="ORF">NPIL_222831</name>
</gene>
<proteinExistence type="predicted"/>
<accession>A0A8X6U670</accession>
<comment type="caution">
    <text evidence="1">The sequence shown here is derived from an EMBL/GenBank/DDBJ whole genome shotgun (WGS) entry which is preliminary data.</text>
</comment>
<dbReference type="Proteomes" id="UP000887013">
    <property type="component" value="Unassembled WGS sequence"/>
</dbReference>
<organism evidence="1 2">
    <name type="scientific">Nephila pilipes</name>
    <name type="common">Giant wood spider</name>
    <name type="synonym">Nephila maculata</name>
    <dbReference type="NCBI Taxonomy" id="299642"/>
    <lineage>
        <taxon>Eukaryota</taxon>
        <taxon>Metazoa</taxon>
        <taxon>Ecdysozoa</taxon>
        <taxon>Arthropoda</taxon>
        <taxon>Chelicerata</taxon>
        <taxon>Arachnida</taxon>
        <taxon>Araneae</taxon>
        <taxon>Araneomorphae</taxon>
        <taxon>Entelegynae</taxon>
        <taxon>Araneoidea</taxon>
        <taxon>Nephilidae</taxon>
        <taxon>Nephila</taxon>
    </lineage>
</organism>
<evidence type="ECO:0000313" key="1">
    <source>
        <dbReference type="EMBL" id="GFT95744.1"/>
    </source>
</evidence>
<evidence type="ECO:0000313" key="2">
    <source>
        <dbReference type="Proteomes" id="UP000887013"/>
    </source>
</evidence>
<dbReference type="EMBL" id="BMAW01026146">
    <property type="protein sequence ID" value="GFT95744.1"/>
    <property type="molecule type" value="Genomic_DNA"/>
</dbReference>
<protein>
    <submittedName>
        <fullName evidence="1">Uncharacterized protein</fullName>
    </submittedName>
</protein>
<keyword evidence="2" id="KW-1185">Reference proteome</keyword>
<reference evidence="1" key="1">
    <citation type="submission" date="2020-08" db="EMBL/GenBank/DDBJ databases">
        <title>Multicomponent nature underlies the extraordinary mechanical properties of spider dragline silk.</title>
        <authorList>
            <person name="Kono N."/>
            <person name="Nakamura H."/>
            <person name="Mori M."/>
            <person name="Yoshida Y."/>
            <person name="Ohtoshi R."/>
            <person name="Malay A.D."/>
            <person name="Moran D.A.P."/>
            <person name="Tomita M."/>
            <person name="Numata K."/>
            <person name="Arakawa K."/>
        </authorList>
    </citation>
    <scope>NUCLEOTIDE SEQUENCE</scope>
</reference>
<sequence>MRRTALEYRVRQTFSLFSFLTVQRFAGQFRPALSADQPNLEKSWIYSALQLAKGRETPAFRKGVMTARVIA</sequence>
<name>A0A8X6U670_NEPPI</name>
<dbReference type="AlphaFoldDB" id="A0A8X6U670"/>